<dbReference type="AlphaFoldDB" id="A0A7T5JM55"/>
<reference evidence="3" key="2">
    <citation type="submission" date="2021-04" db="EMBL/GenBank/DDBJ databases">
        <title>Brevibacillus composti FJAT-54423, complete genome.</title>
        <authorList>
            <person name="Tang R."/>
        </authorList>
    </citation>
    <scope>NUCLEOTIDE SEQUENCE</scope>
    <source>
        <strain evidence="3">FJAT-54424</strain>
    </source>
</reference>
<evidence type="ECO:0000313" key="5">
    <source>
        <dbReference type="Proteomes" id="UP000677234"/>
    </source>
</evidence>
<dbReference type="InterPro" id="IPR007436">
    <property type="entry name" value="DUF485"/>
</dbReference>
<evidence type="ECO:0000313" key="3">
    <source>
        <dbReference type="EMBL" id="QUO39723.1"/>
    </source>
</evidence>
<evidence type="ECO:0000313" key="4">
    <source>
        <dbReference type="Proteomes" id="UP000595847"/>
    </source>
</evidence>
<dbReference type="Pfam" id="PF04341">
    <property type="entry name" value="DUF485"/>
    <property type="match status" value="1"/>
</dbReference>
<dbReference type="Proteomes" id="UP000595847">
    <property type="component" value="Chromosome"/>
</dbReference>
<dbReference type="KEGG" id="bcop:JD108_11765"/>
<evidence type="ECO:0000313" key="2">
    <source>
        <dbReference type="EMBL" id="QQE72645.1"/>
    </source>
</evidence>
<keyword evidence="5" id="KW-1185">Reference proteome</keyword>
<feature type="transmembrane region" description="Helical" evidence="1">
    <location>
        <begin position="23"/>
        <end position="45"/>
    </location>
</feature>
<dbReference type="EMBL" id="CP066308">
    <property type="protein sequence ID" value="QQE72645.1"/>
    <property type="molecule type" value="Genomic_DNA"/>
</dbReference>
<protein>
    <submittedName>
        <fullName evidence="2">DUF485 domain-containing protein</fullName>
    </submittedName>
</protein>
<accession>A0A7T5JM55</accession>
<evidence type="ECO:0000256" key="1">
    <source>
        <dbReference type="SAM" id="Phobius"/>
    </source>
</evidence>
<keyword evidence="1" id="KW-1133">Transmembrane helix</keyword>
<name>A0A7T5JM55_9BACL</name>
<sequence>MEDFQKIAASQEFKEFKRSKSKFLWPIVILFVCYYLALPLMAGYAKDLMGSFVFSNITFGYLFGISYYIVAWGLAFVYVLRARKFDQRASEILSKYSKYSKGA</sequence>
<gene>
    <name evidence="2" type="ORF">JD108_11765</name>
    <name evidence="3" type="ORF">KDJ56_11710</name>
</gene>
<reference evidence="2 4" key="1">
    <citation type="submission" date="2020-12" db="EMBL/GenBank/DDBJ databases">
        <title>strain FJAT-54423T represents a novel species of the genus Brevibacillus.</title>
        <authorList>
            <person name="Tang R."/>
        </authorList>
    </citation>
    <scope>NUCLEOTIDE SEQUENCE [LARGE SCALE GENOMIC DNA]</scope>
    <source>
        <strain evidence="2 4">FJAT-54423</strain>
    </source>
</reference>
<keyword evidence="1" id="KW-0472">Membrane</keyword>
<proteinExistence type="predicted"/>
<dbReference type="RefSeq" id="WP_198826278.1">
    <property type="nucleotide sequence ID" value="NZ_CP066308.1"/>
</dbReference>
<feature type="transmembrane region" description="Helical" evidence="1">
    <location>
        <begin position="57"/>
        <end position="80"/>
    </location>
</feature>
<dbReference type="PANTHER" id="PTHR38441">
    <property type="entry name" value="INTEGRAL MEMBRANE PROTEIN-RELATED"/>
    <property type="match status" value="1"/>
</dbReference>
<organism evidence="2 4">
    <name type="scientific">Brevibacillus composti</name>
    <dbReference type="NCBI Taxonomy" id="2796470"/>
    <lineage>
        <taxon>Bacteria</taxon>
        <taxon>Bacillati</taxon>
        <taxon>Bacillota</taxon>
        <taxon>Bacilli</taxon>
        <taxon>Bacillales</taxon>
        <taxon>Paenibacillaceae</taxon>
        <taxon>Brevibacillus</taxon>
    </lineage>
</organism>
<dbReference type="PANTHER" id="PTHR38441:SF1">
    <property type="entry name" value="MEMBRANE PROTEIN"/>
    <property type="match status" value="1"/>
</dbReference>
<dbReference type="EMBL" id="CP073708">
    <property type="protein sequence ID" value="QUO39723.1"/>
    <property type="molecule type" value="Genomic_DNA"/>
</dbReference>
<keyword evidence="1" id="KW-0812">Transmembrane</keyword>
<dbReference type="Proteomes" id="UP000677234">
    <property type="component" value="Chromosome"/>
</dbReference>